<protein>
    <submittedName>
        <fullName evidence="1">GIP protein</fullName>
    </submittedName>
</protein>
<sequence length="86" mass="9522">MEGSTDAHSGTHEIGIVRAASSDYDPKRQLFADDALKQEWASFYDLIPSSDAPFLHATDGRRPLSLKELKEFVTSDQVEVLGLGRE</sequence>
<evidence type="ECO:0000313" key="1">
    <source>
        <dbReference type="EMBL" id="CAE7941452.1"/>
    </source>
</evidence>
<proteinExistence type="predicted"/>
<organism evidence="1 2">
    <name type="scientific">Symbiodinium necroappetens</name>
    <dbReference type="NCBI Taxonomy" id="1628268"/>
    <lineage>
        <taxon>Eukaryota</taxon>
        <taxon>Sar</taxon>
        <taxon>Alveolata</taxon>
        <taxon>Dinophyceae</taxon>
        <taxon>Suessiales</taxon>
        <taxon>Symbiodiniaceae</taxon>
        <taxon>Symbiodinium</taxon>
    </lineage>
</organism>
<comment type="caution">
    <text evidence="1">The sequence shown here is derived from an EMBL/GenBank/DDBJ whole genome shotgun (WGS) entry which is preliminary data.</text>
</comment>
<name>A0A813CEB1_9DINO</name>
<dbReference type="AlphaFoldDB" id="A0A813CEB1"/>
<dbReference type="Proteomes" id="UP000601435">
    <property type="component" value="Unassembled WGS sequence"/>
</dbReference>
<gene>
    <name evidence="1" type="primary">GIP</name>
    <name evidence="1" type="ORF">SNEC2469_LOCUS34292</name>
</gene>
<keyword evidence="2" id="KW-1185">Reference proteome</keyword>
<evidence type="ECO:0000313" key="2">
    <source>
        <dbReference type="Proteomes" id="UP000601435"/>
    </source>
</evidence>
<dbReference type="EMBL" id="CAJNJA010093986">
    <property type="protein sequence ID" value="CAE7941452.1"/>
    <property type="molecule type" value="Genomic_DNA"/>
</dbReference>
<reference evidence="1" key="1">
    <citation type="submission" date="2021-02" db="EMBL/GenBank/DDBJ databases">
        <authorList>
            <person name="Dougan E. K."/>
            <person name="Rhodes N."/>
            <person name="Thang M."/>
            <person name="Chan C."/>
        </authorList>
    </citation>
    <scope>NUCLEOTIDE SEQUENCE</scope>
</reference>
<accession>A0A813CEB1</accession>
<feature type="non-terminal residue" evidence="1">
    <location>
        <position position="1"/>
    </location>
</feature>